<keyword evidence="1" id="KW-0175">Coiled coil</keyword>
<dbReference type="OrthoDB" id="1823576at2"/>
<dbReference type="AlphaFoldDB" id="A0A434AVE6"/>
<evidence type="ECO:0000313" key="2">
    <source>
        <dbReference type="EMBL" id="RUT78422.1"/>
    </source>
</evidence>
<name>A0A434AVE6_9BACT</name>
<evidence type="ECO:0000256" key="1">
    <source>
        <dbReference type="SAM" id="Coils"/>
    </source>
</evidence>
<feature type="coiled-coil region" evidence="1">
    <location>
        <begin position="124"/>
        <end position="151"/>
    </location>
</feature>
<dbReference type="InterPro" id="IPR046687">
    <property type="entry name" value="DUF6557"/>
</dbReference>
<comment type="caution">
    <text evidence="2">The sequence shown here is derived from an EMBL/GenBank/DDBJ whole genome shotgun (WGS) entry which is preliminary data.</text>
</comment>
<dbReference type="Pfam" id="PF20194">
    <property type="entry name" value="DUF6557"/>
    <property type="match status" value="1"/>
</dbReference>
<gene>
    <name evidence="2" type="ORF">DLK05_08870</name>
</gene>
<keyword evidence="3" id="KW-1185">Reference proteome</keyword>
<sequence>MKLKELIEQYQWLEIRKALCCLYTETDRNLEGYELVFEKLKHITPKENNFEIVLQTIKEENWESYVHVNATDLSSESTDEFSGSWSLMGTPWNEWLFMPISKESMENFTEIEILAHCLWEMTYCGFEEESIQEFNDKLDDEEAEFESLTEDERKEKYSTFDEIKEKYNYPKDDNCSDNK</sequence>
<dbReference type="EMBL" id="RJJX01000009">
    <property type="protein sequence ID" value="RUT78422.1"/>
    <property type="molecule type" value="Genomic_DNA"/>
</dbReference>
<evidence type="ECO:0000313" key="3">
    <source>
        <dbReference type="Proteomes" id="UP000282985"/>
    </source>
</evidence>
<accession>A0A434AVE6</accession>
<protein>
    <submittedName>
        <fullName evidence="2">Uncharacterized protein</fullName>
    </submittedName>
</protein>
<dbReference type="Proteomes" id="UP000282985">
    <property type="component" value="Unassembled WGS sequence"/>
</dbReference>
<dbReference type="RefSeq" id="WP_127343628.1">
    <property type="nucleotide sequence ID" value="NZ_RJJX01000009.1"/>
</dbReference>
<reference evidence="2 3" key="1">
    <citation type="submission" date="2018-11" db="EMBL/GenBank/DDBJ databases">
        <title>Parancylomarina longa gen. nov., sp. nov., isolated from sediments of southern Okinawa.</title>
        <authorList>
            <person name="Fu T."/>
        </authorList>
    </citation>
    <scope>NUCLEOTIDE SEQUENCE [LARGE SCALE GENOMIC DNA]</scope>
    <source>
        <strain evidence="2 3">T3-2 S1-C</strain>
    </source>
</reference>
<organism evidence="2 3">
    <name type="scientific">Ancylomarina longa</name>
    <dbReference type="NCBI Taxonomy" id="2487017"/>
    <lineage>
        <taxon>Bacteria</taxon>
        <taxon>Pseudomonadati</taxon>
        <taxon>Bacteroidota</taxon>
        <taxon>Bacteroidia</taxon>
        <taxon>Marinilabiliales</taxon>
        <taxon>Marinifilaceae</taxon>
        <taxon>Ancylomarina</taxon>
    </lineage>
</organism>
<proteinExistence type="predicted"/>